<organism evidence="1 2">
    <name type="scientific">Rhodococcus daqingensis</name>
    <dbReference type="NCBI Taxonomy" id="2479363"/>
    <lineage>
        <taxon>Bacteria</taxon>
        <taxon>Bacillati</taxon>
        <taxon>Actinomycetota</taxon>
        <taxon>Actinomycetes</taxon>
        <taxon>Mycobacteriales</taxon>
        <taxon>Nocardiaceae</taxon>
        <taxon>Rhodococcus</taxon>
    </lineage>
</organism>
<name>A0ABW2S3N6_9NOCA</name>
<dbReference type="Proteomes" id="UP001596484">
    <property type="component" value="Unassembled WGS sequence"/>
</dbReference>
<dbReference type="RefSeq" id="WP_378408528.1">
    <property type="nucleotide sequence ID" value="NZ_JBHTCS010000026.1"/>
</dbReference>
<comment type="caution">
    <text evidence="1">The sequence shown here is derived from an EMBL/GenBank/DDBJ whole genome shotgun (WGS) entry which is preliminary data.</text>
</comment>
<proteinExistence type="predicted"/>
<reference evidence="2" key="1">
    <citation type="journal article" date="2019" name="Int. J. Syst. Evol. Microbiol.">
        <title>The Global Catalogue of Microorganisms (GCM) 10K type strain sequencing project: providing services to taxonomists for standard genome sequencing and annotation.</title>
        <authorList>
            <consortium name="The Broad Institute Genomics Platform"/>
            <consortium name="The Broad Institute Genome Sequencing Center for Infectious Disease"/>
            <person name="Wu L."/>
            <person name="Ma J."/>
        </authorList>
    </citation>
    <scope>NUCLEOTIDE SEQUENCE [LARGE SCALE GENOMIC DNA]</scope>
    <source>
        <strain evidence="2">ICMP 19430</strain>
    </source>
</reference>
<evidence type="ECO:0000313" key="2">
    <source>
        <dbReference type="Proteomes" id="UP001596484"/>
    </source>
</evidence>
<accession>A0ABW2S3N6</accession>
<keyword evidence="2" id="KW-1185">Reference proteome</keyword>
<gene>
    <name evidence="1" type="ORF">ACFQS9_21705</name>
</gene>
<protein>
    <submittedName>
        <fullName evidence="1">Uncharacterized protein</fullName>
    </submittedName>
</protein>
<dbReference type="EMBL" id="JBHTCS010000026">
    <property type="protein sequence ID" value="MFC7450517.1"/>
    <property type="molecule type" value="Genomic_DNA"/>
</dbReference>
<evidence type="ECO:0000313" key="1">
    <source>
        <dbReference type="EMBL" id="MFC7450517.1"/>
    </source>
</evidence>
<sequence length="68" mass="7129">MSITLEQARSNTGARVAYTSPETRHVAGFGVITGIGDRGLVLVRYGLTGDGPEHLTHPDNLSLVGAKP</sequence>